<evidence type="ECO:0000313" key="4">
    <source>
        <dbReference type="Proteomes" id="UP000276834"/>
    </source>
</evidence>
<protein>
    <submittedName>
        <fullName evidence="3">Uncharacterized protein</fullName>
    </submittedName>
</protein>
<feature type="compositionally biased region" description="Polar residues" evidence="2">
    <location>
        <begin position="1"/>
        <end position="12"/>
    </location>
</feature>
<evidence type="ECO:0000256" key="2">
    <source>
        <dbReference type="SAM" id="MobiDB-lite"/>
    </source>
</evidence>
<proteinExistence type="inferred from homology"/>
<dbReference type="PANTHER" id="PTHR13992:SF39">
    <property type="entry name" value="SMRTER, ISOFORM G"/>
    <property type="match status" value="1"/>
</dbReference>
<name>A0A3L8S4R1_CHLGU</name>
<feature type="region of interest" description="Disordered" evidence="2">
    <location>
        <begin position="1"/>
        <end position="119"/>
    </location>
</feature>
<keyword evidence="4" id="KW-1185">Reference proteome</keyword>
<dbReference type="InterPro" id="IPR051571">
    <property type="entry name" value="N-CoR_corepressor"/>
</dbReference>
<dbReference type="EMBL" id="QUSF01000066">
    <property type="protein sequence ID" value="RLV96853.1"/>
    <property type="molecule type" value="Genomic_DNA"/>
</dbReference>
<evidence type="ECO:0000313" key="3">
    <source>
        <dbReference type="EMBL" id="RLV96853.1"/>
    </source>
</evidence>
<comment type="similarity">
    <text evidence="1">Belongs to the N-CoR nuclear receptor corepressors family.</text>
</comment>
<organism evidence="3 4">
    <name type="scientific">Chloebia gouldiae</name>
    <name type="common">Gouldian finch</name>
    <name type="synonym">Erythrura gouldiae</name>
    <dbReference type="NCBI Taxonomy" id="44316"/>
    <lineage>
        <taxon>Eukaryota</taxon>
        <taxon>Metazoa</taxon>
        <taxon>Chordata</taxon>
        <taxon>Craniata</taxon>
        <taxon>Vertebrata</taxon>
        <taxon>Euteleostomi</taxon>
        <taxon>Archelosauria</taxon>
        <taxon>Archosauria</taxon>
        <taxon>Dinosauria</taxon>
        <taxon>Saurischia</taxon>
        <taxon>Theropoda</taxon>
        <taxon>Coelurosauria</taxon>
        <taxon>Aves</taxon>
        <taxon>Neognathae</taxon>
        <taxon>Neoaves</taxon>
        <taxon>Telluraves</taxon>
        <taxon>Australaves</taxon>
        <taxon>Passeriformes</taxon>
        <taxon>Passeroidea</taxon>
        <taxon>Passeridae</taxon>
        <taxon>Chloebia</taxon>
    </lineage>
</organism>
<dbReference type="AlphaFoldDB" id="A0A3L8S4R1"/>
<feature type="compositionally biased region" description="Polar residues" evidence="2">
    <location>
        <begin position="63"/>
        <end position="73"/>
    </location>
</feature>
<accession>A0A3L8S4R1</accession>
<dbReference type="PANTHER" id="PTHR13992">
    <property type="entry name" value="NUCLEAR RECEPTOR CO-REPRESSOR RELATED NCOR"/>
    <property type="match status" value="1"/>
</dbReference>
<dbReference type="GO" id="GO:0006357">
    <property type="term" value="P:regulation of transcription by RNA polymerase II"/>
    <property type="evidence" value="ECO:0007669"/>
    <property type="project" value="TreeGrafter"/>
</dbReference>
<dbReference type="Proteomes" id="UP000276834">
    <property type="component" value="Unassembled WGS sequence"/>
</dbReference>
<comment type="caution">
    <text evidence="3">The sequence shown here is derived from an EMBL/GenBank/DDBJ whole genome shotgun (WGS) entry which is preliminary data.</text>
</comment>
<dbReference type="OrthoDB" id="9210373at2759"/>
<reference evidence="3 4" key="1">
    <citation type="journal article" date="2018" name="Proc. R. Soc. B">
        <title>A non-coding region near Follistatin controls head colour polymorphism in the Gouldian finch.</title>
        <authorList>
            <person name="Toomey M.B."/>
            <person name="Marques C.I."/>
            <person name="Andrade P."/>
            <person name="Araujo P.M."/>
            <person name="Sabatino S."/>
            <person name="Gazda M.A."/>
            <person name="Afonso S."/>
            <person name="Lopes R.J."/>
            <person name="Corbo J.C."/>
            <person name="Carneiro M."/>
        </authorList>
    </citation>
    <scope>NUCLEOTIDE SEQUENCE [LARGE SCALE GENOMIC DNA]</scope>
    <source>
        <strain evidence="3">Red01</strain>
        <tissue evidence="3">Muscle</tissue>
    </source>
</reference>
<feature type="region of interest" description="Disordered" evidence="2">
    <location>
        <begin position="181"/>
        <end position="200"/>
    </location>
</feature>
<gene>
    <name evidence="3" type="ORF">DV515_00012341</name>
</gene>
<evidence type="ECO:0000256" key="1">
    <source>
        <dbReference type="ARBA" id="ARBA00010097"/>
    </source>
</evidence>
<dbReference type="GO" id="GO:0000785">
    <property type="term" value="C:chromatin"/>
    <property type="evidence" value="ECO:0007669"/>
    <property type="project" value="TreeGrafter"/>
</dbReference>
<sequence>MEAVSPVSSPSLSHEKGAKLLQDAEKGHGEHDLRQKQQGSLKASAPEAAHLQHLRQPDGPQCQPLQSSQSIKGMNQRVVTLAQHISVTNQPRSPPSPSCWGSREEGGAQRNISGGDGRGVKPQLLWLGAGEQGASREVITQDYTRHHPQQLNSHIQPPVYSFPGATCPVLDLRRTPSEAYLQQEHAAASRISPQGEGGKR</sequence>
<feature type="compositionally biased region" description="Basic and acidic residues" evidence="2">
    <location>
        <begin position="13"/>
        <end position="35"/>
    </location>
</feature>